<dbReference type="Proteomes" id="UP000031843">
    <property type="component" value="Chromosome secondary"/>
</dbReference>
<evidence type="ECO:0000313" key="2">
    <source>
        <dbReference type="Proteomes" id="UP000031843"/>
    </source>
</evidence>
<sequence>MFLHANLDLKMPVGSPPAMPGGLARKIKQETRRAAPLQGCSPVRAHVPGQYSVPARALRAAPYRAVPLYSRLPLCALLCAVDYARRCAPHRYCFLYRPC</sequence>
<protein>
    <submittedName>
        <fullName evidence="1">Uncharacterized protein</fullName>
    </submittedName>
</protein>
<keyword evidence="2" id="KW-1185">Reference proteome</keyword>
<organism evidence="1 2">
    <name type="scientific">Cupriavidus basilensis</name>
    <dbReference type="NCBI Taxonomy" id="68895"/>
    <lineage>
        <taxon>Bacteria</taxon>
        <taxon>Pseudomonadati</taxon>
        <taxon>Pseudomonadota</taxon>
        <taxon>Betaproteobacteria</taxon>
        <taxon>Burkholderiales</taxon>
        <taxon>Burkholderiaceae</taxon>
        <taxon>Cupriavidus</taxon>
    </lineage>
</organism>
<reference evidence="1 2" key="1">
    <citation type="journal article" date="2015" name="Genome Announc.">
        <title>Complete Genome Sequence of Cupriavidus basilensis 4G11, Isolated from the Oak Ridge Field Research Center Site.</title>
        <authorList>
            <person name="Ray J."/>
            <person name="Waters R.J."/>
            <person name="Skerker J.M."/>
            <person name="Kuehl J.V."/>
            <person name="Price M.N."/>
            <person name="Huang J."/>
            <person name="Chakraborty R."/>
            <person name="Arkin A.P."/>
            <person name="Deutschbauer A."/>
        </authorList>
    </citation>
    <scope>NUCLEOTIDE SEQUENCE [LARGE SCALE GENOMIC DNA]</scope>
    <source>
        <strain evidence="1">4G11</strain>
    </source>
</reference>
<dbReference type="KEGG" id="cbw:RR42_s2395"/>
<dbReference type="AlphaFoldDB" id="A0A0C4YE46"/>
<accession>A0A0C4YE46</accession>
<dbReference type="EMBL" id="CP010537">
    <property type="protein sequence ID" value="AJG23977.1"/>
    <property type="molecule type" value="Genomic_DNA"/>
</dbReference>
<evidence type="ECO:0000313" key="1">
    <source>
        <dbReference type="EMBL" id="AJG23977.1"/>
    </source>
</evidence>
<gene>
    <name evidence="1" type="ORF">RR42_s2395</name>
</gene>
<name>A0A0C4YE46_9BURK</name>
<proteinExistence type="predicted"/>
<dbReference type="STRING" id="68895.RR42_s2395"/>